<protein>
    <submittedName>
        <fullName evidence="1">Uncharacterized protein</fullName>
    </submittedName>
</protein>
<dbReference type="AlphaFoldDB" id="A0AAV4VQY7"/>
<gene>
    <name evidence="1" type="ORF">CDAR_522461</name>
</gene>
<dbReference type="Proteomes" id="UP001054837">
    <property type="component" value="Unassembled WGS sequence"/>
</dbReference>
<sequence>MYYGCAALRSTAILISNSYYREGGLSWISRVWPTIGREVVKAVCENSLWVDGRSCGKKMKPQRITEAWRGLNRDGLDWEVDVINCTFGLMGIRNLYQY</sequence>
<keyword evidence="2" id="KW-1185">Reference proteome</keyword>
<accession>A0AAV4VQY7</accession>
<comment type="caution">
    <text evidence="1">The sequence shown here is derived from an EMBL/GenBank/DDBJ whole genome shotgun (WGS) entry which is preliminary data.</text>
</comment>
<dbReference type="EMBL" id="BPLQ01013475">
    <property type="protein sequence ID" value="GIY72320.1"/>
    <property type="molecule type" value="Genomic_DNA"/>
</dbReference>
<evidence type="ECO:0000313" key="1">
    <source>
        <dbReference type="EMBL" id="GIY72320.1"/>
    </source>
</evidence>
<proteinExistence type="predicted"/>
<organism evidence="1 2">
    <name type="scientific">Caerostris darwini</name>
    <dbReference type="NCBI Taxonomy" id="1538125"/>
    <lineage>
        <taxon>Eukaryota</taxon>
        <taxon>Metazoa</taxon>
        <taxon>Ecdysozoa</taxon>
        <taxon>Arthropoda</taxon>
        <taxon>Chelicerata</taxon>
        <taxon>Arachnida</taxon>
        <taxon>Araneae</taxon>
        <taxon>Araneomorphae</taxon>
        <taxon>Entelegynae</taxon>
        <taxon>Araneoidea</taxon>
        <taxon>Araneidae</taxon>
        <taxon>Caerostris</taxon>
    </lineage>
</organism>
<reference evidence="1 2" key="1">
    <citation type="submission" date="2021-06" db="EMBL/GenBank/DDBJ databases">
        <title>Caerostris darwini draft genome.</title>
        <authorList>
            <person name="Kono N."/>
            <person name="Arakawa K."/>
        </authorList>
    </citation>
    <scope>NUCLEOTIDE SEQUENCE [LARGE SCALE GENOMIC DNA]</scope>
</reference>
<name>A0AAV4VQY7_9ARAC</name>
<evidence type="ECO:0000313" key="2">
    <source>
        <dbReference type="Proteomes" id="UP001054837"/>
    </source>
</evidence>